<dbReference type="SMART" id="SM00028">
    <property type="entry name" value="TPR"/>
    <property type="match status" value="6"/>
</dbReference>
<keyword evidence="1" id="KW-0808">Transferase</keyword>
<dbReference type="CDD" id="cd14014">
    <property type="entry name" value="STKc_PknB_like"/>
    <property type="match status" value="1"/>
</dbReference>
<dbReference type="SUPFAM" id="SSF56112">
    <property type="entry name" value="Protein kinase-like (PK-like)"/>
    <property type="match status" value="1"/>
</dbReference>
<dbReference type="InterPro" id="IPR011990">
    <property type="entry name" value="TPR-like_helical_dom_sf"/>
</dbReference>
<evidence type="ECO:0000256" key="1">
    <source>
        <dbReference type="ARBA" id="ARBA00022679"/>
    </source>
</evidence>
<dbReference type="Pfam" id="PF13432">
    <property type="entry name" value="TPR_16"/>
    <property type="match status" value="2"/>
</dbReference>
<feature type="region of interest" description="Disordered" evidence="7">
    <location>
        <begin position="193"/>
        <end position="222"/>
    </location>
</feature>
<dbReference type="PANTHER" id="PTHR43289:SF6">
    <property type="entry name" value="SERINE_THREONINE-PROTEIN KINASE NEKL-3"/>
    <property type="match status" value="1"/>
</dbReference>
<evidence type="ECO:0000256" key="4">
    <source>
        <dbReference type="ARBA" id="ARBA00022840"/>
    </source>
</evidence>
<dbReference type="InterPro" id="IPR017441">
    <property type="entry name" value="Protein_kinase_ATP_BS"/>
</dbReference>
<dbReference type="InterPro" id="IPR008271">
    <property type="entry name" value="Ser/Thr_kinase_AS"/>
</dbReference>
<dbReference type="GO" id="GO:0004674">
    <property type="term" value="F:protein serine/threonine kinase activity"/>
    <property type="evidence" value="ECO:0007669"/>
    <property type="project" value="TreeGrafter"/>
</dbReference>
<keyword evidence="2 6" id="KW-0547">Nucleotide-binding</keyword>
<dbReference type="PROSITE" id="PS50005">
    <property type="entry name" value="TPR"/>
    <property type="match status" value="3"/>
</dbReference>
<dbReference type="Gene3D" id="1.10.510.10">
    <property type="entry name" value="Transferase(Phosphotransferase) domain 1"/>
    <property type="match status" value="2"/>
</dbReference>
<proteinExistence type="predicted"/>
<accession>A0A6M5Z5R2</accession>
<dbReference type="PROSITE" id="PS00107">
    <property type="entry name" value="PROTEIN_KINASE_ATP"/>
    <property type="match status" value="1"/>
</dbReference>
<evidence type="ECO:0000256" key="2">
    <source>
        <dbReference type="ARBA" id="ARBA00022741"/>
    </source>
</evidence>
<evidence type="ECO:0000313" key="10">
    <source>
        <dbReference type="Proteomes" id="UP000503447"/>
    </source>
</evidence>
<dbReference type="InterPro" id="IPR000719">
    <property type="entry name" value="Prot_kinase_dom"/>
</dbReference>
<dbReference type="SMART" id="SM00220">
    <property type="entry name" value="S_TKc"/>
    <property type="match status" value="1"/>
</dbReference>
<evidence type="ECO:0000259" key="8">
    <source>
        <dbReference type="PROSITE" id="PS50011"/>
    </source>
</evidence>
<dbReference type="SUPFAM" id="SSF48452">
    <property type="entry name" value="TPR-like"/>
    <property type="match status" value="3"/>
</dbReference>
<dbReference type="Gene3D" id="1.25.40.10">
    <property type="entry name" value="Tetratricopeptide repeat domain"/>
    <property type="match status" value="3"/>
</dbReference>
<protein>
    <recommendedName>
        <fullName evidence="8">Protein kinase domain-containing protein</fullName>
    </recommendedName>
</protein>
<organism evidence="9 10">
    <name type="scientific">Frigoriglobus tundricola</name>
    <dbReference type="NCBI Taxonomy" id="2774151"/>
    <lineage>
        <taxon>Bacteria</taxon>
        <taxon>Pseudomonadati</taxon>
        <taxon>Planctomycetota</taxon>
        <taxon>Planctomycetia</taxon>
        <taxon>Gemmatales</taxon>
        <taxon>Gemmataceae</taxon>
        <taxon>Frigoriglobus</taxon>
    </lineage>
</organism>
<name>A0A6M5Z5R2_9BACT</name>
<evidence type="ECO:0000313" key="9">
    <source>
        <dbReference type="EMBL" id="QJX00902.1"/>
    </source>
</evidence>
<dbReference type="GO" id="GO:0005524">
    <property type="term" value="F:ATP binding"/>
    <property type="evidence" value="ECO:0007669"/>
    <property type="project" value="UniProtKB-UniRule"/>
</dbReference>
<sequence>MNGNGIDLPPTYHIPGANEPRPPEPGPADVGTLRNWSPEFGAVPPNASLEPDVSGHDLRLGDPITANRLRDALGRFPPVGSQFAGFQLVAVLGRGTFGRVYLARQGELADRFVALKVSADLTGESQILARLQHTNIVPIFSTHRVPPFQAVCMPFFGVTTLAHLLHRFRGSTAVPATGRQLLDTLRGLSAETELPSIGSRTAGTGPSSIGPAASADEGRGAVARGPVRPGGALDALREVTYPDAVCWLGARLADGLEHAHSHGILHNDLKPANVLLTDDGQPMLLDFGVSEDLKVRATAPGATVGGTLPYMSPEHLRSVRDRVPATDARSDVYALGIILFELLTGEHPFRQPTGQMEDELPRMLAEREHTGPRLRPRNAQITPGLEAIVRRCLAPDPARRYQSAAELREDLDRHRTNQPLRYAREPLPERARKWARRHPRLSSHLSIGFATVAALAACLFGLFATSARAERAEAAETARRSDDDVRAARYLLGGRATDPGAAEEGIATCRTALARYGLPEDSAWERRANYRALPEGEREKVRARLTDACLLLARGHAARPGGEDADRLGAAVRANELAERLSGAGAPRALWEQRAELLRRLGRSGEAARAATRAKEAPLTTARDYYLSGTEACTEGRHQDALKLLRKSVELDPGDVATHMALGSCHEGSGHYAEAAACYTTAVALRPDHFGGYYSRGLVRLRLRDPGGARADFDRAAELQPGLADLYLNRALAYQGLREYDNALGDLDRAIDLGASRVRALCLRSRLKDLAGDTKGAGTDLADALREEAQDDVSLVARGLARLSTDLAGAVADFDAALKYNPRSLPAMQNKSHAQSKRGHNQDAVRTLDALLALYPDYVPARAGRALMHARLGHEKEAIEDAVRALKQDETPANAYQIAGVYAQLHPVRPGARDEAVRLLTGALRNGFGHEYIELDKDLDPIRDTPEFKRVLEGVRFLRSAPKRP</sequence>
<evidence type="ECO:0000256" key="6">
    <source>
        <dbReference type="PROSITE-ProRule" id="PRU10141"/>
    </source>
</evidence>
<dbReference type="KEGG" id="ftj:FTUN_8540"/>
<feature type="repeat" description="TPR" evidence="5">
    <location>
        <begin position="656"/>
        <end position="689"/>
    </location>
</feature>
<keyword evidence="4 6" id="KW-0067">ATP-binding</keyword>
<reference evidence="10" key="1">
    <citation type="submission" date="2020-05" db="EMBL/GenBank/DDBJ databases">
        <title>Frigoriglobus tundricola gen. nov., sp. nov., a psychrotolerant cellulolytic planctomycete of the family Gemmataceae with two divergent copies of 16S rRNA gene.</title>
        <authorList>
            <person name="Kulichevskaya I.S."/>
            <person name="Ivanova A.A."/>
            <person name="Naumoff D.G."/>
            <person name="Beletsky A.V."/>
            <person name="Rijpstra W.I.C."/>
            <person name="Sinninghe Damste J.S."/>
            <person name="Mardanov A.V."/>
            <person name="Ravin N.V."/>
            <person name="Dedysh S.N."/>
        </authorList>
    </citation>
    <scope>NUCLEOTIDE SEQUENCE [LARGE SCALE GENOMIC DNA]</scope>
    <source>
        <strain evidence="10">PL17</strain>
    </source>
</reference>
<evidence type="ECO:0000256" key="5">
    <source>
        <dbReference type="PROSITE-ProRule" id="PRU00339"/>
    </source>
</evidence>
<dbReference type="InterPro" id="IPR011009">
    <property type="entry name" value="Kinase-like_dom_sf"/>
</dbReference>
<dbReference type="PROSITE" id="PS00108">
    <property type="entry name" value="PROTEIN_KINASE_ST"/>
    <property type="match status" value="1"/>
</dbReference>
<feature type="region of interest" description="Disordered" evidence="7">
    <location>
        <begin position="1"/>
        <end position="31"/>
    </location>
</feature>
<dbReference type="RefSeq" id="WP_171475556.1">
    <property type="nucleotide sequence ID" value="NZ_CP053452.2"/>
</dbReference>
<feature type="repeat" description="TPR" evidence="5">
    <location>
        <begin position="622"/>
        <end position="655"/>
    </location>
</feature>
<keyword evidence="5" id="KW-0802">TPR repeat</keyword>
<feature type="binding site" evidence="6">
    <location>
        <position position="116"/>
    </location>
    <ligand>
        <name>ATP</name>
        <dbReference type="ChEBI" id="CHEBI:30616"/>
    </ligand>
</feature>
<dbReference type="Pfam" id="PF00069">
    <property type="entry name" value="Pkinase"/>
    <property type="match status" value="1"/>
</dbReference>
<dbReference type="PROSITE" id="PS50011">
    <property type="entry name" value="PROTEIN_KINASE_DOM"/>
    <property type="match status" value="1"/>
</dbReference>
<feature type="repeat" description="TPR" evidence="5">
    <location>
        <begin position="724"/>
        <end position="757"/>
    </location>
</feature>
<evidence type="ECO:0000256" key="7">
    <source>
        <dbReference type="SAM" id="MobiDB-lite"/>
    </source>
</evidence>
<gene>
    <name evidence="9" type="ORF">FTUN_8540</name>
</gene>
<dbReference type="EMBL" id="CP053452">
    <property type="protein sequence ID" value="QJX00902.1"/>
    <property type="molecule type" value="Genomic_DNA"/>
</dbReference>
<dbReference type="PANTHER" id="PTHR43289">
    <property type="entry name" value="MITOGEN-ACTIVATED PROTEIN KINASE KINASE KINASE 20-RELATED"/>
    <property type="match status" value="1"/>
</dbReference>
<keyword evidence="3" id="KW-0418">Kinase</keyword>
<dbReference type="Proteomes" id="UP000503447">
    <property type="component" value="Chromosome"/>
</dbReference>
<evidence type="ECO:0000256" key="3">
    <source>
        <dbReference type="ARBA" id="ARBA00022777"/>
    </source>
</evidence>
<dbReference type="AlphaFoldDB" id="A0A6M5Z5R2"/>
<dbReference type="InterPro" id="IPR019734">
    <property type="entry name" value="TPR_rpt"/>
</dbReference>
<feature type="compositionally biased region" description="Polar residues" evidence="7">
    <location>
        <begin position="198"/>
        <end position="207"/>
    </location>
</feature>
<keyword evidence="10" id="KW-1185">Reference proteome</keyword>
<feature type="domain" description="Protein kinase" evidence="8">
    <location>
        <begin position="86"/>
        <end position="417"/>
    </location>
</feature>